<keyword evidence="9" id="KW-1185">Reference proteome</keyword>
<feature type="domain" description="Glycosyl hydrolase 109 C-terminal" evidence="7">
    <location>
        <begin position="132"/>
        <end position="194"/>
    </location>
</feature>
<accession>A0A927CC96</accession>
<dbReference type="EMBL" id="JACXJA010000024">
    <property type="protein sequence ID" value="MBD2863932.1"/>
    <property type="molecule type" value="Genomic_DNA"/>
</dbReference>
<dbReference type="InterPro" id="IPR000683">
    <property type="entry name" value="Gfo/Idh/MocA-like_OxRdtase_N"/>
</dbReference>
<evidence type="ECO:0000259" key="6">
    <source>
        <dbReference type="Pfam" id="PF01408"/>
    </source>
</evidence>
<dbReference type="Pfam" id="PF21252">
    <property type="entry name" value="Glyco_hydro_109_C"/>
    <property type="match status" value="1"/>
</dbReference>
<evidence type="ECO:0000313" key="8">
    <source>
        <dbReference type="EMBL" id="MBD2863932.1"/>
    </source>
</evidence>
<comment type="caution">
    <text evidence="8">The sequence shown here is derived from an EMBL/GenBank/DDBJ whole genome shotgun (WGS) entry which is preliminary data.</text>
</comment>
<dbReference type="SUPFAM" id="SSF51735">
    <property type="entry name" value="NAD(P)-binding Rossmann-fold domains"/>
    <property type="match status" value="1"/>
</dbReference>
<dbReference type="SUPFAM" id="SSF55347">
    <property type="entry name" value="Glyceraldehyde-3-phosphate dehydrogenase-like, C-terminal domain"/>
    <property type="match status" value="1"/>
</dbReference>
<comment type="cofactor">
    <cofactor evidence="1">
        <name>NAD(+)</name>
        <dbReference type="ChEBI" id="CHEBI:57540"/>
    </cofactor>
</comment>
<evidence type="ECO:0000256" key="1">
    <source>
        <dbReference type="ARBA" id="ARBA00001911"/>
    </source>
</evidence>
<evidence type="ECO:0000256" key="4">
    <source>
        <dbReference type="ARBA" id="ARBA00023027"/>
    </source>
</evidence>
<dbReference type="InterPro" id="IPR036291">
    <property type="entry name" value="NAD(P)-bd_dom_sf"/>
</dbReference>
<evidence type="ECO:0000256" key="2">
    <source>
        <dbReference type="ARBA" id="ARBA00009329"/>
    </source>
</evidence>
<keyword evidence="3" id="KW-0378">Hydrolase</keyword>
<evidence type="ECO:0000259" key="7">
    <source>
        <dbReference type="Pfam" id="PF21252"/>
    </source>
</evidence>
<keyword evidence="5" id="KW-0326">Glycosidase</keyword>
<dbReference type="PANTHER" id="PTHR43818">
    <property type="entry name" value="BCDNA.GH03377"/>
    <property type="match status" value="1"/>
</dbReference>
<dbReference type="Gene3D" id="3.30.360.10">
    <property type="entry name" value="Dihydrodipicolinate Reductase, domain 2"/>
    <property type="match status" value="1"/>
</dbReference>
<evidence type="ECO:0000313" key="9">
    <source>
        <dbReference type="Proteomes" id="UP000639396"/>
    </source>
</evidence>
<name>A0A927CC96_9BACL</name>
<evidence type="ECO:0000256" key="3">
    <source>
        <dbReference type="ARBA" id="ARBA00022801"/>
    </source>
</evidence>
<gene>
    <name evidence="8" type="ORF">IDH45_18235</name>
</gene>
<dbReference type="Pfam" id="PF01408">
    <property type="entry name" value="GFO_IDH_MocA"/>
    <property type="match status" value="1"/>
</dbReference>
<dbReference type="PANTHER" id="PTHR43818:SF1">
    <property type="entry name" value="GLYCOSYL HYDROLASE FAMILY 109 PROTEIN"/>
    <property type="match status" value="1"/>
</dbReference>
<feature type="domain" description="Gfo/Idh/MocA-like oxidoreductase N-terminal" evidence="6">
    <location>
        <begin position="4"/>
        <end position="117"/>
    </location>
</feature>
<dbReference type="InterPro" id="IPR049303">
    <property type="entry name" value="Glyco_hydro_109_C"/>
</dbReference>
<dbReference type="GO" id="GO:0000166">
    <property type="term" value="F:nucleotide binding"/>
    <property type="evidence" value="ECO:0007669"/>
    <property type="project" value="InterPro"/>
</dbReference>
<dbReference type="InterPro" id="IPR050463">
    <property type="entry name" value="Gfo/Idh/MocA_oxidrdct_glycsds"/>
</dbReference>
<keyword evidence="4" id="KW-0520">NAD</keyword>
<organism evidence="8 9">
    <name type="scientific">Paenibacillus oceani</name>
    <dbReference type="NCBI Taxonomy" id="2772510"/>
    <lineage>
        <taxon>Bacteria</taxon>
        <taxon>Bacillati</taxon>
        <taxon>Bacillota</taxon>
        <taxon>Bacilli</taxon>
        <taxon>Bacillales</taxon>
        <taxon>Paenibacillaceae</taxon>
        <taxon>Paenibacillus</taxon>
    </lineage>
</organism>
<protein>
    <submittedName>
        <fullName evidence="8">Gfo/Idh/MocA family oxidoreductase</fullName>
    </submittedName>
</protein>
<reference evidence="8" key="1">
    <citation type="submission" date="2020-09" db="EMBL/GenBank/DDBJ databases">
        <title>A novel bacterium of genus Paenibacillus, isolated from South China Sea.</title>
        <authorList>
            <person name="Huang H."/>
            <person name="Mo K."/>
            <person name="Hu Y."/>
        </authorList>
    </citation>
    <scope>NUCLEOTIDE SEQUENCE</scope>
    <source>
        <strain evidence="8">IB182363</strain>
    </source>
</reference>
<comment type="similarity">
    <text evidence="2">Belongs to the Gfo/Idh/MocA family. Glycosyl hydrolase 109 subfamily.</text>
</comment>
<proteinExistence type="inferred from homology"/>
<dbReference type="AlphaFoldDB" id="A0A927CC96"/>
<dbReference type="Proteomes" id="UP000639396">
    <property type="component" value="Unassembled WGS sequence"/>
</dbReference>
<sequence>MTIKVGIAGVRGLSALMGFRSIPDVEVTAFCDLNEDLLNATAEKYGITNKYRLFEDMIQSDIDAVVISTPMQHHVRQSIEALYAGKHVLCEVTAGVSMEELWWLIETVEKSGRTYMMAENNCYLPENRIIGEMIRRGMFGDIYYGEGEYIHELKKRTLYPDGTPNWRSFWQYGRRGSFYPTHSIGPLMKWFEGDRIRSVITCGTGWHTAPQFRQEDTAVTLCQLESGKLLKLRVDCISERPHNPAYYSLQGTKGCYEAPRGMGDDHKLWLNHMDPDTDSAKWRPLHMYADLLPERYKTATDEQKNAGHRGSDFFLIHDFVDSVRMGGRPPVDVYEACEWTAVGLLSELSVMNGGRPAEMPNFRKNMPMSEKITKML</sequence>
<evidence type="ECO:0000256" key="5">
    <source>
        <dbReference type="ARBA" id="ARBA00023295"/>
    </source>
</evidence>
<dbReference type="Gene3D" id="3.40.50.720">
    <property type="entry name" value="NAD(P)-binding Rossmann-like Domain"/>
    <property type="match status" value="1"/>
</dbReference>
<dbReference type="RefSeq" id="WP_190929560.1">
    <property type="nucleotide sequence ID" value="NZ_JACXJA010000024.1"/>
</dbReference>
<dbReference type="GO" id="GO:0016798">
    <property type="term" value="F:hydrolase activity, acting on glycosyl bonds"/>
    <property type="evidence" value="ECO:0007669"/>
    <property type="project" value="UniProtKB-KW"/>
</dbReference>